<evidence type="ECO:0000256" key="2">
    <source>
        <dbReference type="ARBA" id="ARBA00019191"/>
    </source>
</evidence>
<dbReference type="Pfam" id="PF01470">
    <property type="entry name" value="Peptidase_C15"/>
    <property type="match status" value="1"/>
</dbReference>
<dbReference type="GO" id="GO:0006508">
    <property type="term" value="P:proteolysis"/>
    <property type="evidence" value="ECO:0007669"/>
    <property type="project" value="UniProtKB-KW"/>
</dbReference>
<dbReference type="PANTHER" id="PTHR23402">
    <property type="entry name" value="PROTEASE FAMILY C15 PYROGLUTAMYL-PEPTIDASE I-RELATED"/>
    <property type="match status" value="1"/>
</dbReference>
<reference evidence="9 10" key="1">
    <citation type="submission" date="2019-06" db="EMBL/GenBank/DDBJ databases">
        <authorList>
            <person name="Rodrigo-Torres L."/>
            <person name="Arahal R. D."/>
            <person name="Lucena T."/>
        </authorList>
    </citation>
    <scope>NUCLEOTIDE SEQUENCE [LARGE SCALE GENOMIC DNA]</scope>
    <source>
        <strain evidence="9 10">SB0023/3</strain>
    </source>
</reference>
<dbReference type="InterPro" id="IPR000816">
    <property type="entry name" value="Peptidase_C15"/>
</dbReference>
<evidence type="ECO:0000313" key="10">
    <source>
        <dbReference type="Proteomes" id="UP000410984"/>
    </source>
</evidence>
<dbReference type="InterPro" id="IPR036440">
    <property type="entry name" value="Peptidase_C15-like_sf"/>
</dbReference>
<dbReference type="GO" id="GO:0016920">
    <property type="term" value="F:pyroglutamyl-peptidase activity"/>
    <property type="evidence" value="ECO:0007669"/>
    <property type="project" value="InterPro"/>
</dbReference>
<dbReference type="Gene3D" id="3.40.630.20">
    <property type="entry name" value="Peptidase C15, pyroglutamyl peptidase I-like"/>
    <property type="match status" value="1"/>
</dbReference>
<dbReference type="PANTHER" id="PTHR23402:SF1">
    <property type="entry name" value="PYROGLUTAMYL-PEPTIDASE I"/>
    <property type="match status" value="1"/>
</dbReference>
<evidence type="ECO:0000256" key="6">
    <source>
        <dbReference type="ARBA" id="ARBA00022807"/>
    </source>
</evidence>
<evidence type="ECO:0000256" key="5">
    <source>
        <dbReference type="ARBA" id="ARBA00022801"/>
    </source>
</evidence>
<dbReference type="SUPFAM" id="SSF53182">
    <property type="entry name" value="Pyrrolidone carboxyl peptidase (pyroglutamate aminopeptidase)"/>
    <property type="match status" value="1"/>
</dbReference>
<keyword evidence="3" id="KW-0963">Cytoplasm</keyword>
<keyword evidence="4" id="KW-0645">Protease</keyword>
<evidence type="ECO:0000256" key="3">
    <source>
        <dbReference type="ARBA" id="ARBA00022490"/>
    </source>
</evidence>
<keyword evidence="5 9" id="KW-0378">Hydrolase</keyword>
<accession>A0A509E6K4</accession>
<name>A0A509E6K4_9HYPH</name>
<evidence type="ECO:0000313" key="9">
    <source>
        <dbReference type="EMBL" id="VUD69742.1"/>
    </source>
</evidence>
<dbReference type="RefSeq" id="WP_142581337.1">
    <property type="nucleotide sequence ID" value="NZ_CABFPH010000002.1"/>
</dbReference>
<protein>
    <recommendedName>
        <fullName evidence="2">Pyrrolidone-carboxylate peptidase</fullName>
    </recommendedName>
    <alternativeName>
        <fullName evidence="7">5-oxoprolyl-peptidase</fullName>
    </alternativeName>
    <alternativeName>
        <fullName evidence="8">Pyroglutamyl-peptidase I</fullName>
    </alternativeName>
</protein>
<dbReference type="Proteomes" id="UP000410984">
    <property type="component" value="Unassembled WGS sequence"/>
</dbReference>
<evidence type="ECO:0000256" key="8">
    <source>
        <dbReference type="ARBA" id="ARBA00031559"/>
    </source>
</evidence>
<dbReference type="OrthoDB" id="9779738at2"/>
<evidence type="ECO:0000256" key="4">
    <source>
        <dbReference type="ARBA" id="ARBA00022670"/>
    </source>
</evidence>
<dbReference type="EMBL" id="CABFPH010000002">
    <property type="protein sequence ID" value="VUD69742.1"/>
    <property type="molecule type" value="Genomic_DNA"/>
</dbReference>
<comment type="similarity">
    <text evidence="1">Belongs to the peptidase C15 family.</text>
</comment>
<gene>
    <name evidence="9" type="primary">pcp</name>
    <name evidence="9" type="ORF">MET9862_00299</name>
</gene>
<sequence>MTPLLITAFGPFPGMPRNPSAALARALGAALRRRAGPAPRILVLRTAYASIPGALLPALADQPAAVLMLGVASRAKRIRVEIRSRNRASRLYPDAAGRISARLDLDPDGPASRCSAVAAQAVAILRRHGLDARASNDAGRYLCNASYYAALAVDAPVLFVHIPPVPRTARPLSRATAQAAMGRQVRALAELAGLMAVCGRRGRSVSFAKPAQRPRVR</sequence>
<organism evidence="9 10">
    <name type="scientific">Methylobacterium symbioticum</name>
    <dbReference type="NCBI Taxonomy" id="2584084"/>
    <lineage>
        <taxon>Bacteria</taxon>
        <taxon>Pseudomonadati</taxon>
        <taxon>Pseudomonadota</taxon>
        <taxon>Alphaproteobacteria</taxon>
        <taxon>Hyphomicrobiales</taxon>
        <taxon>Methylobacteriaceae</taxon>
        <taxon>Methylobacterium</taxon>
    </lineage>
</organism>
<dbReference type="AlphaFoldDB" id="A0A509E6K4"/>
<evidence type="ECO:0000256" key="1">
    <source>
        <dbReference type="ARBA" id="ARBA00006641"/>
    </source>
</evidence>
<keyword evidence="10" id="KW-1185">Reference proteome</keyword>
<proteinExistence type="inferred from homology"/>
<dbReference type="GO" id="GO:0005829">
    <property type="term" value="C:cytosol"/>
    <property type="evidence" value="ECO:0007669"/>
    <property type="project" value="InterPro"/>
</dbReference>
<keyword evidence="6" id="KW-0788">Thiol protease</keyword>
<dbReference type="PRINTS" id="PR00706">
    <property type="entry name" value="PYROGLUPTASE"/>
</dbReference>
<dbReference type="InterPro" id="IPR016125">
    <property type="entry name" value="Peptidase_C15-like"/>
</dbReference>
<evidence type="ECO:0000256" key="7">
    <source>
        <dbReference type="ARBA" id="ARBA00030836"/>
    </source>
</evidence>